<keyword evidence="9" id="KW-1185">Reference proteome</keyword>
<feature type="compositionally biased region" description="Basic and acidic residues" evidence="5">
    <location>
        <begin position="362"/>
        <end position="379"/>
    </location>
</feature>
<dbReference type="PROSITE" id="PS51778">
    <property type="entry name" value="VAST"/>
    <property type="match status" value="1"/>
</dbReference>
<dbReference type="GO" id="GO:0005886">
    <property type="term" value="C:plasma membrane"/>
    <property type="evidence" value="ECO:0007669"/>
    <property type="project" value="TreeGrafter"/>
</dbReference>
<dbReference type="GO" id="GO:0032366">
    <property type="term" value="P:intracellular sterol transport"/>
    <property type="evidence" value="ECO:0007669"/>
    <property type="project" value="TreeGrafter"/>
</dbReference>
<dbReference type="AlphaFoldDB" id="A0AAD9IHA6"/>
<dbReference type="GO" id="GO:0140268">
    <property type="term" value="C:endoplasmic reticulum-plasma membrane contact site"/>
    <property type="evidence" value="ECO:0007669"/>
    <property type="project" value="TreeGrafter"/>
</dbReference>
<protein>
    <recommendedName>
        <fullName evidence="7">VASt domain-containing protein</fullName>
    </recommendedName>
</protein>
<sequence length="474" mass="53141">MEESPSPPSHSPPSLAHLRLHGTPPGLEKGSLSLKKISTSSLSATRTPRINRKVEKRRDAFGLGSEEVFLDDYLCAIKKRMLHQGRMYVFDRHVCFHGNTFGHHEYYTIPFSEVTSMTKETNVGFPNSIRVKWGDHDSLFFTSFINREDAYDLLRYQWRKNCSLAPSPEPDEESRSSGQGDTSFTKPVKRLLTTIGLRTDGSSSSEIKRIQSSHELAENEDFETVSDDQMDKTIDLSFLEGNGKAPPKDPDAHRTVDFTLPCTTKEFWVRFLSNKSSFFKEFHERRGDTDVEVTAWQKHSHEGMVRDMQFVTPLKMKMGPPTTLCCQSQQCIVISRWDVTPEGDHSCRVVIHTSIPFHKAKKELEGKSGGRSSPRREQDVASPKAPAPQTPTQREAPPVSKSPPTPTPAAPLSGLFLSTLLLGALILLQIALFFQMRASNRADERRASDLAETLSLLKLALRQHLNGTGLPPNA</sequence>
<dbReference type="Proteomes" id="UP001255856">
    <property type="component" value="Unassembled WGS sequence"/>
</dbReference>
<dbReference type="InterPro" id="IPR004182">
    <property type="entry name" value="GRAM"/>
</dbReference>
<dbReference type="InterPro" id="IPR031968">
    <property type="entry name" value="VASt"/>
</dbReference>
<evidence type="ECO:0000256" key="6">
    <source>
        <dbReference type="SAM" id="Phobius"/>
    </source>
</evidence>
<feature type="region of interest" description="Disordered" evidence="5">
    <location>
        <begin position="165"/>
        <end position="184"/>
    </location>
</feature>
<dbReference type="Pfam" id="PF16016">
    <property type="entry name" value="VASt"/>
    <property type="match status" value="1"/>
</dbReference>
<accession>A0AAD9IHA6</accession>
<feature type="compositionally biased region" description="Pro residues" evidence="5">
    <location>
        <begin position="1"/>
        <end position="11"/>
    </location>
</feature>
<dbReference type="EMBL" id="JASFZW010000011">
    <property type="protein sequence ID" value="KAK2076207.1"/>
    <property type="molecule type" value="Genomic_DNA"/>
</dbReference>
<dbReference type="PANTHER" id="PTHR23319">
    <property type="entry name" value="GRAM DOMAIN CONTAINING 1B, ISOFORM E"/>
    <property type="match status" value="1"/>
</dbReference>
<comment type="caution">
    <text evidence="8">The sequence shown here is derived from an EMBL/GenBank/DDBJ whole genome shotgun (WGS) entry which is preliminary data.</text>
</comment>
<evidence type="ECO:0000313" key="8">
    <source>
        <dbReference type="EMBL" id="KAK2076207.1"/>
    </source>
</evidence>
<dbReference type="Pfam" id="PF02893">
    <property type="entry name" value="GRAM"/>
    <property type="match status" value="1"/>
</dbReference>
<feature type="region of interest" description="Disordered" evidence="5">
    <location>
        <begin position="361"/>
        <end position="408"/>
    </location>
</feature>
<name>A0AAD9IHA6_PROWI</name>
<feature type="region of interest" description="Disordered" evidence="5">
    <location>
        <begin position="199"/>
        <end position="226"/>
    </location>
</feature>
<comment type="subcellular location">
    <subcellularLocation>
        <location evidence="1">Membrane</location>
        <topology evidence="1">Single-pass membrane protein</topology>
    </subcellularLocation>
</comment>
<keyword evidence="3 6" id="KW-1133">Transmembrane helix</keyword>
<gene>
    <name evidence="8" type="ORF">QBZ16_001139</name>
</gene>
<dbReference type="GO" id="GO:0005789">
    <property type="term" value="C:endoplasmic reticulum membrane"/>
    <property type="evidence" value="ECO:0007669"/>
    <property type="project" value="TreeGrafter"/>
</dbReference>
<evidence type="ECO:0000259" key="7">
    <source>
        <dbReference type="PROSITE" id="PS51778"/>
    </source>
</evidence>
<keyword evidence="2 6" id="KW-0812">Transmembrane</keyword>
<dbReference type="InterPro" id="IPR051482">
    <property type="entry name" value="Cholesterol_transport"/>
</dbReference>
<feature type="region of interest" description="Disordered" evidence="5">
    <location>
        <begin position="1"/>
        <end position="31"/>
    </location>
</feature>
<evidence type="ECO:0000256" key="5">
    <source>
        <dbReference type="SAM" id="MobiDB-lite"/>
    </source>
</evidence>
<feature type="domain" description="VASt" evidence="7">
    <location>
        <begin position="251"/>
        <end position="354"/>
    </location>
</feature>
<proteinExistence type="predicted"/>
<dbReference type="SMART" id="SM00568">
    <property type="entry name" value="GRAM"/>
    <property type="match status" value="1"/>
</dbReference>
<organism evidence="8 9">
    <name type="scientific">Prototheca wickerhamii</name>
    <dbReference type="NCBI Taxonomy" id="3111"/>
    <lineage>
        <taxon>Eukaryota</taxon>
        <taxon>Viridiplantae</taxon>
        <taxon>Chlorophyta</taxon>
        <taxon>core chlorophytes</taxon>
        <taxon>Trebouxiophyceae</taxon>
        <taxon>Chlorellales</taxon>
        <taxon>Chlorellaceae</taxon>
        <taxon>Prototheca</taxon>
    </lineage>
</organism>
<keyword evidence="4 6" id="KW-0472">Membrane</keyword>
<evidence type="ECO:0000256" key="4">
    <source>
        <dbReference type="ARBA" id="ARBA00023136"/>
    </source>
</evidence>
<evidence type="ECO:0000256" key="3">
    <source>
        <dbReference type="ARBA" id="ARBA00022989"/>
    </source>
</evidence>
<dbReference type="GO" id="GO:0120015">
    <property type="term" value="F:sterol transfer activity"/>
    <property type="evidence" value="ECO:0007669"/>
    <property type="project" value="TreeGrafter"/>
</dbReference>
<evidence type="ECO:0000256" key="2">
    <source>
        <dbReference type="ARBA" id="ARBA00022692"/>
    </source>
</evidence>
<dbReference type="PANTHER" id="PTHR23319:SF4">
    <property type="entry name" value="GRAM DOMAIN CONTAINING 1B, ISOFORM E"/>
    <property type="match status" value="1"/>
</dbReference>
<dbReference type="Gene3D" id="2.30.29.30">
    <property type="entry name" value="Pleckstrin-homology domain (PH domain)/Phosphotyrosine-binding domain (PTB)"/>
    <property type="match status" value="1"/>
</dbReference>
<evidence type="ECO:0000256" key="1">
    <source>
        <dbReference type="ARBA" id="ARBA00004167"/>
    </source>
</evidence>
<dbReference type="GO" id="GO:0032934">
    <property type="term" value="F:sterol binding"/>
    <property type="evidence" value="ECO:0007669"/>
    <property type="project" value="TreeGrafter"/>
</dbReference>
<reference evidence="8" key="1">
    <citation type="submission" date="2021-01" db="EMBL/GenBank/DDBJ databases">
        <authorList>
            <person name="Eckstrom K.M.E."/>
        </authorList>
    </citation>
    <scope>NUCLEOTIDE SEQUENCE</scope>
    <source>
        <strain evidence="8">UVCC 0001</strain>
    </source>
</reference>
<evidence type="ECO:0000313" key="9">
    <source>
        <dbReference type="Proteomes" id="UP001255856"/>
    </source>
</evidence>
<feature type="transmembrane region" description="Helical" evidence="6">
    <location>
        <begin position="412"/>
        <end position="434"/>
    </location>
</feature>
<dbReference type="CDD" id="cd13220">
    <property type="entry name" value="PH-GRAM_GRAMDC"/>
    <property type="match status" value="1"/>
</dbReference>
<dbReference type="InterPro" id="IPR011993">
    <property type="entry name" value="PH-like_dom_sf"/>
</dbReference>